<dbReference type="PANTHER" id="PTHR37816:SF3">
    <property type="entry name" value="MODULATES DNA TOPOLOGY"/>
    <property type="match status" value="1"/>
</dbReference>
<dbReference type="InterPro" id="IPR027417">
    <property type="entry name" value="P-loop_NTPase"/>
</dbReference>
<dbReference type="InterPro" id="IPR052922">
    <property type="entry name" value="Cytidylate_Kinase-2"/>
</dbReference>
<gene>
    <name evidence="2" type="ORF">P7H43_07640</name>
</gene>
<dbReference type="RefSeq" id="WP_311835428.1">
    <property type="nucleotide sequence ID" value="NZ_JARQBJ010000003.1"/>
</dbReference>
<protein>
    <submittedName>
        <fullName evidence="2">Topology modulation protein</fullName>
    </submittedName>
</protein>
<organism evidence="2 3">
    <name type="scientific">Enterococcus asini</name>
    <dbReference type="NCBI Taxonomy" id="57732"/>
    <lineage>
        <taxon>Bacteria</taxon>
        <taxon>Bacillati</taxon>
        <taxon>Bacillota</taxon>
        <taxon>Bacilli</taxon>
        <taxon>Lactobacillales</taxon>
        <taxon>Enterococcaceae</taxon>
        <taxon>Enterococcus</taxon>
    </lineage>
</organism>
<sequence>MKDYQRILVLGSPGAGKSTLTQKIARKKQLPIISLDQLFWIDNETTITTEELKTALQPLLAEERWIMDGNFASTLPLRLERTDLILYLKVPRLKAMYRVIKRYWRYRGKPNPSGNPDRIDWEFLQYIWEFPKTQEPLVKKYLKEASRAIPVISGTSSEILQKLDA</sequence>
<dbReference type="SUPFAM" id="SSF52540">
    <property type="entry name" value="P-loop containing nucleoside triphosphate hydrolases"/>
    <property type="match status" value="1"/>
</dbReference>
<dbReference type="InterPro" id="IPR002182">
    <property type="entry name" value="NB-ARC"/>
</dbReference>
<evidence type="ECO:0000259" key="1">
    <source>
        <dbReference type="Pfam" id="PF00931"/>
    </source>
</evidence>
<evidence type="ECO:0000313" key="3">
    <source>
        <dbReference type="Proteomes" id="UP001256711"/>
    </source>
</evidence>
<dbReference type="EMBL" id="JARQBJ010000003">
    <property type="protein sequence ID" value="MDT2810352.1"/>
    <property type="molecule type" value="Genomic_DNA"/>
</dbReference>
<dbReference type="PANTHER" id="PTHR37816">
    <property type="entry name" value="YALI0E33011P"/>
    <property type="match status" value="1"/>
</dbReference>
<name>A0AAW8TZH0_9ENTE</name>
<comment type="caution">
    <text evidence="2">The sequence shown here is derived from an EMBL/GenBank/DDBJ whole genome shotgun (WGS) entry which is preliminary data.</text>
</comment>
<dbReference type="Proteomes" id="UP001256711">
    <property type="component" value="Unassembled WGS sequence"/>
</dbReference>
<feature type="domain" description="NB-ARC" evidence="1">
    <location>
        <begin position="2"/>
        <end position="59"/>
    </location>
</feature>
<dbReference type="Gene3D" id="3.40.50.300">
    <property type="entry name" value="P-loop containing nucleotide triphosphate hydrolases"/>
    <property type="match status" value="1"/>
</dbReference>
<proteinExistence type="predicted"/>
<accession>A0AAW8TZH0</accession>
<evidence type="ECO:0000313" key="2">
    <source>
        <dbReference type="EMBL" id="MDT2810352.1"/>
    </source>
</evidence>
<reference evidence="2" key="1">
    <citation type="submission" date="2023-03" db="EMBL/GenBank/DDBJ databases">
        <authorList>
            <person name="Shen W."/>
            <person name="Cai J."/>
        </authorList>
    </citation>
    <scope>NUCLEOTIDE SEQUENCE</scope>
    <source>
        <strain evidence="2">B226-2</strain>
    </source>
</reference>
<dbReference type="Pfam" id="PF00931">
    <property type="entry name" value="NB-ARC"/>
    <property type="match status" value="1"/>
</dbReference>
<dbReference type="AlphaFoldDB" id="A0AAW8TZH0"/>